<dbReference type="EMBL" id="CP138588">
    <property type="protein sequence ID" value="WPH02788.1"/>
    <property type="molecule type" value="Genomic_DNA"/>
</dbReference>
<proteinExistence type="inferred from homology"/>
<reference evidence="4 5" key="1">
    <citation type="submission" date="2023-11" db="EMBL/GenBank/DDBJ databases">
        <title>An acidophilic fungus is an integral part of prey digestion in a carnivorous sundew plant.</title>
        <authorList>
            <person name="Tsai I.J."/>
        </authorList>
    </citation>
    <scope>NUCLEOTIDE SEQUENCE [LARGE SCALE GENOMIC DNA]</scope>
    <source>
        <strain evidence="4">169a</strain>
    </source>
</reference>
<evidence type="ECO:0000256" key="2">
    <source>
        <dbReference type="ARBA" id="ARBA00022552"/>
    </source>
</evidence>
<feature type="compositionally biased region" description="Acidic residues" evidence="3">
    <location>
        <begin position="140"/>
        <end position="153"/>
    </location>
</feature>
<accession>A0AAQ3RDB2</accession>
<keyword evidence="2" id="KW-0698">rRNA processing</keyword>
<dbReference type="Pfam" id="PF10273">
    <property type="entry name" value="WGG"/>
    <property type="match status" value="1"/>
</dbReference>
<evidence type="ECO:0000256" key="1">
    <source>
        <dbReference type="ARBA" id="ARBA00006524"/>
    </source>
</evidence>
<evidence type="ECO:0000313" key="5">
    <source>
        <dbReference type="Proteomes" id="UP001303373"/>
    </source>
</evidence>
<name>A0AAQ3RDB2_9PEZI</name>
<feature type="compositionally biased region" description="Basic and acidic residues" evidence="3">
    <location>
        <begin position="175"/>
        <end position="184"/>
    </location>
</feature>
<dbReference type="InterPro" id="IPR019398">
    <property type="entry name" value="Pre-rRNA_process_TSR2"/>
</dbReference>
<dbReference type="GO" id="GO:0006364">
    <property type="term" value="P:rRNA processing"/>
    <property type="evidence" value="ECO:0007669"/>
    <property type="project" value="UniProtKB-KW"/>
</dbReference>
<feature type="region of interest" description="Disordered" evidence="3">
    <location>
        <begin position="135"/>
        <end position="184"/>
    </location>
</feature>
<protein>
    <submittedName>
        <fullName evidence="4">Pre-rRNA-processing protein TSR2-domain-containing protein</fullName>
    </submittedName>
</protein>
<dbReference type="Proteomes" id="UP001303373">
    <property type="component" value="Chromosome 9"/>
</dbReference>
<evidence type="ECO:0000256" key="3">
    <source>
        <dbReference type="SAM" id="MobiDB-lite"/>
    </source>
</evidence>
<sequence length="184" mass="20859">MANAQLTPEQLSDALDHGIWYAISLWPALNIACANNWGGPNTSDKRDWFAGAVSELLTTEPDTDSEDLEVFLLQVMEDEFDLRVEDETECEVARNILLLRQALIEGDLEFGKSLEQRWKNRGQLKTDIVVADQTDREVEGDIDEDDEDVEMDEAPTLVPAAPREKPQPEIDEDGFERVISKKKR</sequence>
<dbReference type="AlphaFoldDB" id="A0AAQ3RDB2"/>
<dbReference type="PANTHER" id="PTHR21250">
    <property type="entry name" value="PRE-RRNA-PROCESSING PROTEIN TSR2 HOMOLOG"/>
    <property type="match status" value="1"/>
</dbReference>
<evidence type="ECO:0000313" key="4">
    <source>
        <dbReference type="EMBL" id="WPH02788.1"/>
    </source>
</evidence>
<keyword evidence="5" id="KW-1185">Reference proteome</keyword>
<gene>
    <name evidence="4" type="ORF">R9X50_00565600</name>
</gene>
<organism evidence="4 5">
    <name type="scientific">Acrodontium crateriforme</name>
    <dbReference type="NCBI Taxonomy" id="150365"/>
    <lineage>
        <taxon>Eukaryota</taxon>
        <taxon>Fungi</taxon>
        <taxon>Dikarya</taxon>
        <taxon>Ascomycota</taxon>
        <taxon>Pezizomycotina</taxon>
        <taxon>Dothideomycetes</taxon>
        <taxon>Dothideomycetidae</taxon>
        <taxon>Mycosphaerellales</taxon>
        <taxon>Teratosphaeriaceae</taxon>
        <taxon>Acrodontium</taxon>
    </lineage>
</organism>
<comment type="similarity">
    <text evidence="1">Belongs to the TSR2 family.</text>
</comment>